<feature type="domain" description="Gfo/Idh/MocA-like oxidoreductase N-terminal" evidence="2">
    <location>
        <begin position="11"/>
        <end position="124"/>
    </location>
</feature>
<dbReference type="EMBL" id="CP002040">
    <property type="protein sequence ID" value="ADH67187.1"/>
    <property type="molecule type" value="Genomic_DNA"/>
</dbReference>
<dbReference type="AlphaFoldDB" id="D7B5C0"/>
<reference evidence="4 5" key="1">
    <citation type="journal article" date="2010" name="Stand. Genomic Sci.">
        <title>Complete genome sequence of Nocardiopsis dassonvillei type strain (IMRU 509).</title>
        <authorList>
            <person name="Sun H."/>
            <person name="Lapidus A."/>
            <person name="Nolan M."/>
            <person name="Lucas S."/>
            <person name="Del Rio T.G."/>
            <person name="Tice H."/>
            <person name="Cheng J.F."/>
            <person name="Tapia R."/>
            <person name="Han C."/>
            <person name="Goodwin L."/>
            <person name="Pitluck S."/>
            <person name="Pagani I."/>
            <person name="Ivanova N."/>
            <person name="Mavromatis K."/>
            <person name="Mikhailova N."/>
            <person name="Pati A."/>
            <person name="Chen A."/>
            <person name="Palaniappan K."/>
            <person name="Land M."/>
            <person name="Hauser L."/>
            <person name="Chang Y.J."/>
            <person name="Jeffries C.D."/>
            <person name="Djao O.D."/>
            <person name="Rohde M."/>
            <person name="Sikorski J."/>
            <person name="Goker M."/>
            <person name="Woyke T."/>
            <person name="Bristow J."/>
            <person name="Eisen J.A."/>
            <person name="Markowitz V."/>
            <person name="Hugenholtz P."/>
            <person name="Kyrpides N.C."/>
            <person name="Klenk H.P."/>
        </authorList>
    </citation>
    <scope>NUCLEOTIDE SEQUENCE [LARGE SCALE GENOMIC DNA]</scope>
    <source>
        <strain evidence="5">ATCC 23218 / DSM 43111 / CIP 107115 / JCM 7437 / KCTC 9190 / NBRC 14626 / NCTC 10488 / NRRL B-5397 / IMRU 509</strain>
    </source>
</reference>
<dbReference type="RefSeq" id="WP_013152794.1">
    <property type="nucleotide sequence ID" value="NC_014210.1"/>
</dbReference>
<dbReference type="PANTHER" id="PTHR43377">
    <property type="entry name" value="BILIVERDIN REDUCTASE A"/>
    <property type="match status" value="1"/>
</dbReference>
<evidence type="ECO:0000259" key="3">
    <source>
        <dbReference type="Pfam" id="PF21390"/>
    </source>
</evidence>
<dbReference type="GO" id="GO:0000166">
    <property type="term" value="F:nucleotide binding"/>
    <property type="evidence" value="ECO:0007669"/>
    <property type="project" value="InterPro"/>
</dbReference>
<dbReference type="InterPro" id="IPR010091">
    <property type="entry name" value="Thiazolinyl_imide_reductase"/>
</dbReference>
<dbReference type="OrthoDB" id="9760689at2"/>
<dbReference type="STRING" id="446468.Ndas_1759"/>
<dbReference type="SUPFAM" id="SSF51735">
    <property type="entry name" value="NAD(P)-binding Rossmann-fold domains"/>
    <property type="match status" value="1"/>
</dbReference>
<dbReference type="Pfam" id="PF21390">
    <property type="entry name" value="Irp3-like_C"/>
    <property type="match status" value="1"/>
</dbReference>
<dbReference type="eggNOG" id="COG4693">
    <property type="taxonomic scope" value="Bacteria"/>
</dbReference>
<evidence type="ECO:0000313" key="5">
    <source>
        <dbReference type="Proteomes" id="UP000002219"/>
    </source>
</evidence>
<feature type="domain" description="Thiazolinyl imine reductase-like C-terminal" evidence="3">
    <location>
        <begin position="152"/>
        <end position="252"/>
    </location>
</feature>
<dbReference type="NCBIfam" id="TIGR01761">
    <property type="entry name" value="thiaz-red"/>
    <property type="match status" value="1"/>
</dbReference>
<dbReference type="InterPro" id="IPR036291">
    <property type="entry name" value="NAD(P)-bd_dom_sf"/>
</dbReference>
<dbReference type="KEGG" id="nda:Ndas_1759"/>
<evidence type="ECO:0000256" key="1">
    <source>
        <dbReference type="SAM" id="MobiDB-lite"/>
    </source>
</evidence>
<evidence type="ECO:0000313" key="4">
    <source>
        <dbReference type="EMBL" id="ADH67187.1"/>
    </source>
</evidence>
<dbReference type="Gene3D" id="3.30.360.10">
    <property type="entry name" value="Dihydrodipicolinate Reductase, domain 2"/>
    <property type="match status" value="1"/>
</dbReference>
<dbReference type="GeneID" id="91484359"/>
<accession>D7B5C0</accession>
<proteinExistence type="predicted"/>
<protein>
    <submittedName>
        <fullName evidence="4">Thiazolinyl imide reductase</fullName>
    </submittedName>
</protein>
<dbReference type="HOGENOM" id="CLU_065125_0_0_11"/>
<dbReference type="InterPro" id="IPR000683">
    <property type="entry name" value="Gfo/Idh/MocA-like_OxRdtase_N"/>
</dbReference>
<sequence length="377" mass="39970">MTGTGDGRGETVVCGTGFGRVYLAALRDHPDLRLAGVLARGSARSAECARAAGVPLYTSVDDLPASVRFACVAVYAGVNGGPGSELARALLRRGVHVIQEGPLHHDELAATLGAAREGGAAYRVSTHYDRVAPVRRFLDGVRALRSLQPLRYVEVVCGLQVLYHALDVVGAAVGRWRPWSFAAATGADATGAGGPFRTVEGAVGGVPVALRVQNQLNPADPDNHAHVLLRVTAGADGGHLLLANAHGPVLWSPRPHFPRSGRELADYGDAEAAHLDLPSVQPWGPASAPGYREILTGLWPRAAALGLAELSRAADAAEDPLRRGQYHLTLSRVWQEASGPLGRPEPLHEPEPVPLSLEELRARVPSEAEEEHRRVRT</sequence>
<dbReference type="Pfam" id="PF01408">
    <property type="entry name" value="GFO_IDH_MocA"/>
    <property type="match status" value="1"/>
</dbReference>
<dbReference type="InterPro" id="IPR048655">
    <property type="entry name" value="Irp3-like_C"/>
</dbReference>
<dbReference type="InterPro" id="IPR051450">
    <property type="entry name" value="Gfo/Idh/MocA_Oxidoreductases"/>
</dbReference>
<keyword evidence="5" id="KW-1185">Reference proteome</keyword>
<gene>
    <name evidence="4" type="ordered locus">Ndas_1759</name>
</gene>
<feature type="region of interest" description="Disordered" evidence="1">
    <location>
        <begin position="337"/>
        <end position="377"/>
    </location>
</feature>
<name>D7B5C0_NOCDD</name>
<dbReference type="Gene3D" id="3.40.50.720">
    <property type="entry name" value="NAD(P)-binding Rossmann-like Domain"/>
    <property type="match status" value="1"/>
</dbReference>
<dbReference type="PANTHER" id="PTHR43377:SF1">
    <property type="entry name" value="BILIVERDIN REDUCTASE A"/>
    <property type="match status" value="1"/>
</dbReference>
<dbReference type="Proteomes" id="UP000002219">
    <property type="component" value="Chromosome 1"/>
</dbReference>
<feature type="compositionally biased region" description="Basic and acidic residues" evidence="1">
    <location>
        <begin position="358"/>
        <end position="377"/>
    </location>
</feature>
<evidence type="ECO:0000259" key="2">
    <source>
        <dbReference type="Pfam" id="PF01408"/>
    </source>
</evidence>
<organism evidence="4 5">
    <name type="scientific">Nocardiopsis dassonvillei (strain ATCC 23218 / DSM 43111 / CIP 107115 / JCM 7437 / KCTC 9190 / NBRC 14626 / NCTC 10488 / NRRL B-5397 / IMRU 509)</name>
    <name type="common">Actinomadura dassonvillei</name>
    <dbReference type="NCBI Taxonomy" id="446468"/>
    <lineage>
        <taxon>Bacteria</taxon>
        <taxon>Bacillati</taxon>
        <taxon>Actinomycetota</taxon>
        <taxon>Actinomycetes</taxon>
        <taxon>Streptosporangiales</taxon>
        <taxon>Nocardiopsidaceae</taxon>
        <taxon>Nocardiopsis</taxon>
    </lineage>
</organism>